<keyword evidence="11" id="KW-0862">Zinc</keyword>
<dbReference type="PROSITE" id="PS50089">
    <property type="entry name" value="ZF_RING_2"/>
    <property type="match status" value="1"/>
</dbReference>
<dbReference type="EC" id="2.3.2.27" evidence="3"/>
<accession>A0A8B8PMD1</accession>
<evidence type="ECO:0000256" key="16">
    <source>
        <dbReference type="ARBA" id="ARBA00023180"/>
    </source>
</evidence>
<dbReference type="GO" id="GO:0032586">
    <property type="term" value="C:protein storage vacuole membrane"/>
    <property type="evidence" value="ECO:0007669"/>
    <property type="project" value="UniProtKB-SubCell"/>
</dbReference>
<dbReference type="RefSeq" id="XP_030535950.1">
    <property type="nucleotide sequence ID" value="XM_030680090.2"/>
</dbReference>
<feature type="transmembrane region" description="Helical" evidence="20">
    <location>
        <begin position="163"/>
        <end position="188"/>
    </location>
</feature>
<keyword evidence="4" id="KW-0813">Transport</keyword>
<dbReference type="Pfam" id="PF13639">
    <property type="entry name" value="zf-RING_2"/>
    <property type="match status" value="1"/>
</dbReference>
<keyword evidence="9 21" id="KW-0732">Signal</keyword>
<sequence>MREAFLGLVISIYCCCSAIQRSSATVVLKPSSTTSFEDLPAKFAVDVDETGICGALEIADPADACSALRDGVRSNGTDLIRFALIVRGNCSFEDKIVSAQTAGFGAVIVYDDRERADLVYMMVNPKGITIPAVFVSNEAGQSLKEHAQVGTGECCIYESCVKAGWTVLAISLISLIVIFGLLALALFVPRPWLYWRGRTHHIKHVDDKIVAELPYFTFNSARSSDKYTREVCAICLEDYKDGEILKTLPCQHEFHSGCVESWLKKGGLFCPVCKHDVRTKRACHEMLLRVEAWQYRHQQQQKSPLMTFEPS</sequence>
<dbReference type="Gene3D" id="3.50.30.30">
    <property type="match status" value="1"/>
</dbReference>
<dbReference type="AlphaFoldDB" id="A0A8B8PMD1"/>
<keyword evidence="7 20" id="KW-0812">Transmembrane</keyword>
<evidence type="ECO:0000313" key="23">
    <source>
        <dbReference type="Proteomes" id="UP000827889"/>
    </source>
</evidence>
<keyword evidence="12" id="KW-0653">Protein transport</keyword>
<evidence type="ECO:0000256" key="21">
    <source>
        <dbReference type="SAM" id="SignalP"/>
    </source>
</evidence>
<evidence type="ECO:0000256" key="6">
    <source>
        <dbReference type="ARBA" id="ARBA00022679"/>
    </source>
</evidence>
<evidence type="ECO:0000256" key="20">
    <source>
        <dbReference type="SAM" id="Phobius"/>
    </source>
</evidence>
<dbReference type="FunFam" id="3.50.30.30:FF:000020">
    <property type="entry name" value="Receptor homology region transmembrane domain-and RING domain-containing protein 2"/>
    <property type="match status" value="1"/>
</dbReference>
<dbReference type="SUPFAM" id="SSF57850">
    <property type="entry name" value="RING/U-box"/>
    <property type="match status" value="1"/>
</dbReference>
<dbReference type="InterPro" id="IPR003137">
    <property type="entry name" value="PA_domain"/>
</dbReference>
<dbReference type="FunFam" id="3.30.40.10:FF:000388">
    <property type="entry name" value="Putative RING zinc finger domain superfamily protein"/>
    <property type="match status" value="1"/>
</dbReference>
<keyword evidence="14 20" id="KW-0472">Membrane</keyword>
<dbReference type="CDD" id="cd16454">
    <property type="entry name" value="RING-H2_PA-TM-RING"/>
    <property type="match status" value="1"/>
</dbReference>
<evidence type="ECO:0000256" key="4">
    <source>
        <dbReference type="ARBA" id="ARBA00022448"/>
    </source>
</evidence>
<evidence type="ECO:0000256" key="11">
    <source>
        <dbReference type="ARBA" id="ARBA00022833"/>
    </source>
</evidence>
<dbReference type="GeneID" id="115744760"/>
<protein>
    <recommendedName>
        <fullName evidence="3">RING-type E3 ubiquitin transferase</fullName>
        <ecNumber evidence="3">2.3.2.27</ecNumber>
    </recommendedName>
</protein>
<evidence type="ECO:0000256" key="13">
    <source>
        <dbReference type="ARBA" id="ARBA00022989"/>
    </source>
</evidence>
<comment type="subcellular location">
    <subcellularLocation>
        <location evidence="17">Endomembrane system</location>
        <topology evidence="17">Single-pass type I membrane protein</topology>
    </subcellularLocation>
    <subcellularLocation>
        <location evidence="18">Protein storage vacuole membrane</location>
    </subcellularLocation>
</comment>
<keyword evidence="6" id="KW-0808">Transferase</keyword>
<feature type="chain" id="PRO_5034990514" description="RING-type E3 ubiquitin transferase" evidence="21">
    <location>
        <begin position="25"/>
        <end position="311"/>
    </location>
</feature>
<evidence type="ECO:0000256" key="17">
    <source>
        <dbReference type="ARBA" id="ARBA00046288"/>
    </source>
</evidence>
<evidence type="ECO:0000256" key="8">
    <source>
        <dbReference type="ARBA" id="ARBA00022723"/>
    </source>
</evidence>
<reference evidence="24" key="1">
    <citation type="submission" date="2025-08" db="UniProtKB">
        <authorList>
            <consortium name="RefSeq"/>
        </authorList>
    </citation>
    <scope>IDENTIFICATION</scope>
    <source>
        <tissue evidence="24">Leaf</tissue>
    </source>
</reference>
<dbReference type="GO" id="GO:0061630">
    <property type="term" value="F:ubiquitin protein ligase activity"/>
    <property type="evidence" value="ECO:0007669"/>
    <property type="project" value="UniProtKB-EC"/>
</dbReference>
<dbReference type="Pfam" id="PF02225">
    <property type="entry name" value="PA"/>
    <property type="match status" value="1"/>
</dbReference>
<evidence type="ECO:0000256" key="9">
    <source>
        <dbReference type="ARBA" id="ARBA00022729"/>
    </source>
</evidence>
<dbReference type="SMART" id="SM00184">
    <property type="entry name" value="RING"/>
    <property type="match status" value="1"/>
</dbReference>
<dbReference type="GO" id="GO:0015031">
    <property type="term" value="P:protein transport"/>
    <property type="evidence" value="ECO:0007669"/>
    <property type="project" value="UniProtKB-KW"/>
</dbReference>
<feature type="signal peptide" evidence="21">
    <location>
        <begin position="1"/>
        <end position="24"/>
    </location>
</feature>
<evidence type="ECO:0000256" key="5">
    <source>
        <dbReference type="ARBA" id="ARBA00022554"/>
    </source>
</evidence>
<evidence type="ECO:0000256" key="2">
    <source>
        <dbReference type="ARBA" id="ARBA00004906"/>
    </source>
</evidence>
<name>A0A8B8PMD1_9MYRT</name>
<comment type="catalytic activity">
    <reaction evidence="1">
        <text>S-ubiquitinyl-[E2 ubiquitin-conjugating enzyme]-L-cysteine + [acceptor protein]-L-lysine = [E2 ubiquitin-conjugating enzyme]-L-cysteine + N(6)-ubiquitinyl-[acceptor protein]-L-lysine.</text>
        <dbReference type="EC" id="2.3.2.27"/>
    </reaction>
</comment>
<dbReference type="GO" id="GO:0012505">
    <property type="term" value="C:endomembrane system"/>
    <property type="evidence" value="ECO:0007669"/>
    <property type="project" value="UniProtKB-SubCell"/>
</dbReference>
<keyword evidence="16" id="KW-0325">Glycoprotein</keyword>
<keyword evidence="15" id="KW-1015">Disulfide bond</keyword>
<keyword evidence="24" id="KW-0675">Receptor</keyword>
<keyword evidence="5" id="KW-0926">Vacuole</keyword>
<evidence type="ECO:0000256" key="18">
    <source>
        <dbReference type="ARBA" id="ARBA00060484"/>
    </source>
</evidence>
<organism evidence="23 24">
    <name type="scientific">Rhodamnia argentea</name>
    <dbReference type="NCBI Taxonomy" id="178133"/>
    <lineage>
        <taxon>Eukaryota</taxon>
        <taxon>Viridiplantae</taxon>
        <taxon>Streptophyta</taxon>
        <taxon>Embryophyta</taxon>
        <taxon>Tracheophyta</taxon>
        <taxon>Spermatophyta</taxon>
        <taxon>Magnoliopsida</taxon>
        <taxon>eudicotyledons</taxon>
        <taxon>Gunneridae</taxon>
        <taxon>Pentapetalae</taxon>
        <taxon>rosids</taxon>
        <taxon>malvids</taxon>
        <taxon>Myrtales</taxon>
        <taxon>Myrtaceae</taxon>
        <taxon>Myrtoideae</taxon>
        <taxon>Myrteae</taxon>
        <taxon>Australasian group</taxon>
        <taxon>Rhodamnia</taxon>
    </lineage>
</organism>
<evidence type="ECO:0000256" key="14">
    <source>
        <dbReference type="ARBA" id="ARBA00023136"/>
    </source>
</evidence>
<dbReference type="KEGG" id="rarg:115744760"/>
<keyword evidence="13 20" id="KW-1133">Transmembrane helix</keyword>
<dbReference type="InterPro" id="IPR001841">
    <property type="entry name" value="Znf_RING"/>
</dbReference>
<dbReference type="PANTHER" id="PTHR47168:SF1">
    <property type="entry name" value="OS02G0798600 PROTEIN"/>
    <property type="match status" value="1"/>
</dbReference>
<dbReference type="CDD" id="cd02123">
    <property type="entry name" value="PA_C_RZF_like"/>
    <property type="match status" value="1"/>
</dbReference>
<keyword evidence="8" id="KW-0479">Metal-binding</keyword>
<dbReference type="Proteomes" id="UP000827889">
    <property type="component" value="Chromosome 8"/>
</dbReference>
<evidence type="ECO:0000256" key="19">
    <source>
        <dbReference type="PROSITE-ProRule" id="PRU00175"/>
    </source>
</evidence>
<evidence type="ECO:0000256" key="3">
    <source>
        <dbReference type="ARBA" id="ARBA00012483"/>
    </source>
</evidence>
<dbReference type="InterPro" id="IPR044744">
    <property type="entry name" value="ZNRF4/RNF13/RNF167_PA"/>
</dbReference>
<gene>
    <name evidence="24" type="primary">LOC115744760</name>
</gene>
<dbReference type="InterPro" id="IPR046450">
    <property type="entry name" value="PA_dom_sf"/>
</dbReference>
<dbReference type="InterPro" id="IPR013083">
    <property type="entry name" value="Znf_RING/FYVE/PHD"/>
</dbReference>
<dbReference type="SUPFAM" id="SSF52025">
    <property type="entry name" value="PA domain"/>
    <property type="match status" value="1"/>
</dbReference>
<evidence type="ECO:0000313" key="24">
    <source>
        <dbReference type="RefSeq" id="XP_030535950.1"/>
    </source>
</evidence>
<evidence type="ECO:0000256" key="15">
    <source>
        <dbReference type="ARBA" id="ARBA00023157"/>
    </source>
</evidence>
<keyword evidence="23" id="KW-1185">Reference proteome</keyword>
<evidence type="ECO:0000256" key="7">
    <source>
        <dbReference type="ARBA" id="ARBA00022692"/>
    </source>
</evidence>
<keyword evidence="10 19" id="KW-0863">Zinc-finger</keyword>
<dbReference type="PANTHER" id="PTHR47168">
    <property type="entry name" value="RING ZINC FINGER DOMAIN SUPERFAMILY PROTEIN-RELATED"/>
    <property type="match status" value="1"/>
</dbReference>
<dbReference type="GO" id="GO:0008270">
    <property type="term" value="F:zinc ion binding"/>
    <property type="evidence" value="ECO:0007669"/>
    <property type="project" value="UniProtKB-KW"/>
</dbReference>
<evidence type="ECO:0000256" key="12">
    <source>
        <dbReference type="ARBA" id="ARBA00022927"/>
    </source>
</evidence>
<comment type="pathway">
    <text evidence="2">Protein modification; protein ubiquitination.</text>
</comment>
<evidence type="ECO:0000256" key="1">
    <source>
        <dbReference type="ARBA" id="ARBA00000900"/>
    </source>
</evidence>
<dbReference type="OrthoDB" id="8062037at2759"/>
<evidence type="ECO:0000256" key="10">
    <source>
        <dbReference type="ARBA" id="ARBA00022771"/>
    </source>
</evidence>
<feature type="domain" description="RING-type" evidence="22">
    <location>
        <begin position="232"/>
        <end position="274"/>
    </location>
</feature>
<proteinExistence type="predicted"/>
<dbReference type="Gene3D" id="3.30.40.10">
    <property type="entry name" value="Zinc/RING finger domain, C3HC4 (zinc finger)"/>
    <property type="match status" value="1"/>
</dbReference>
<dbReference type="InterPro" id="IPR051653">
    <property type="entry name" value="E3_ligase_sorting_rcpt"/>
</dbReference>
<evidence type="ECO:0000259" key="22">
    <source>
        <dbReference type="PROSITE" id="PS50089"/>
    </source>
</evidence>